<name>A0A1F7TXD6_9BACT</name>
<dbReference type="AlphaFoldDB" id="A0A1F7TXD6"/>
<evidence type="ECO:0000313" key="1">
    <source>
        <dbReference type="EMBL" id="OGL70616.1"/>
    </source>
</evidence>
<dbReference type="EMBL" id="MGDX01000028">
    <property type="protein sequence ID" value="OGL70616.1"/>
    <property type="molecule type" value="Genomic_DNA"/>
</dbReference>
<sequence length="530" mass="60183">MNPKIFPVDIWSAKQLGIEEWQENFFWPVSDEEYVQLCQDVLSVWRQRIDAEPQHVGDAVLVKSNIVTDCQHELHALWVLQRLAESGHRPLYTERSLWYRRLSEHSTEEAVDVPVNRMVNECTLPRSLFFLRAIKRAIRAWRFNLSAGKMYSASTVYVFGVPSGMVAEYAKSLPEWVHLSYQEDWLAHDSATSAFDEKTARDAASAFVSEMVERARQRGIVVSDAHQRRFISRVAGELLDASETLERMSSRVAQKGRVHVLTPTLNDPFARSLAIQVRAHGGSVTGFAHGGSIGMFDTPFLSMSEFALADEFMTYTEASVSLFQELHDRYASPRNHRTQIRSAHSNLFRRAWDDGQRQVTPTSIKRVMLLGFPYNPWRKPQSPGGLALLHVDMERRLVNALSQQGYEVLYKVHPDRREEAAGIFDDKAHVVLGEFRDCVDQADAIVIGSLRTTALPYALCTQKPVIALSIHGDTLMHAEAKAVLQQRCVLLETDFDDRNRIIPPIEALVKALQKPFVAPQADFIEQYLIP</sequence>
<reference evidence="1 2" key="1">
    <citation type="journal article" date="2016" name="Nat. Commun.">
        <title>Thousands of microbial genomes shed light on interconnected biogeochemical processes in an aquifer system.</title>
        <authorList>
            <person name="Anantharaman K."/>
            <person name="Brown C.T."/>
            <person name="Hug L.A."/>
            <person name="Sharon I."/>
            <person name="Castelle C.J."/>
            <person name="Probst A.J."/>
            <person name="Thomas B.C."/>
            <person name="Singh A."/>
            <person name="Wilkins M.J."/>
            <person name="Karaoz U."/>
            <person name="Brodie E.L."/>
            <person name="Williams K.H."/>
            <person name="Hubbard S.S."/>
            <person name="Banfield J.F."/>
        </authorList>
    </citation>
    <scope>NUCLEOTIDE SEQUENCE [LARGE SCALE GENOMIC DNA]</scope>
</reference>
<comment type="caution">
    <text evidence="1">The sequence shown here is derived from an EMBL/GenBank/DDBJ whole genome shotgun (WGS) entry which is preliminary data.</text>
</comment>
<protein>
    <submittedName>
        <fullName evidence="1">Uncharacterized protein</fullName>
    </submittedName>
</protein>
<organism evidence="1 2">
    <name type="scientific">Candidatus Uhrbacteria bacterium RIFCSPHIGHO2_02_FULL_53_13</name>
    <dbReference type="NCBI Taxonomy" id="1802389"/>
    <lineage>
        <taxon>Bacteria</taxon>
        <taxon>Candidatus Uhriibacteriota</taxon>
    </lineage>
</organism>
<evidence type="ECO:0000313" key="2">
    <source>
        <dbReference type="Proteomes" id="UP000177097"/>
    </source>
</evidence>
<dbReference type="STRING" id="1802389.A3C17_03385"/>
<dbReference type="Proteomes" id="UP000177097">
    <property type="component" value="Unassembled WGS sequence"/>
</dbReference>
<gene>
    <name evidence="1" type="ORF">A3C17_03385</name>
</gene>
<accession>A0A1F7TXD6</accession>
<proteinExistence type="predicted"/>